<organism evidence="1 2">
    <name type="scientific">Amborella trichopoda</name>
    <dbReference type="NCBI Taxonomy" id="13333"/>
    <lineage>
        <taxon>Eukaryota</taxon>
        <taxon>Viridiplantae</taxon>
        <taxon>Streptophyta</taxon>
        <taxon>Embryophyta</taxon>
        <taxon>Tracheophyta</taxon>
        <taxon>Spermatophyta</taxon>
        <taxon>Magnoliopsida</taxon>
        <taxon>Amborellales</taxon>
        <taxon>Amborellaceae</taxon>
        <taxon>Amborella</taxon>
    </lineage>
</organism>
<gene>
    <name evidence="1" type="ORF">AMTR_s00067p00091510</name>
</gene>
<dbReference type="Pfam" id="PF14476">
    <property type="entry name" value="Chloroplast_duf"/>
    <property type="match status" value="1"/>
</dbReference>
<reference evidence="2" key="1">
    <citation type="journal article" date="2013" name="Science">
        <title>The Amborella genome and the evolution of flowering plants.</title>
        <authorList>
            <consortium name="Amborella Genome Project"/>
        </authorList>
    </citation>
    <scope>NUCLEOTIDE SEQUENCE [LARGE SCALE GENOMIC DNA]</scope>
</reference>
<dbReference type="eggNOG" id="ENOG502QXI0">
    <property type="taxonomic scope" value="Eukaryota"/>
</dbReference>
<keyword evidence="2" id="KW-1185">Reference proteome</keyword>
<proteinExistence type="predicted"/>
<dbReference type="AlphaFoldDB" id="U5DEH0"/>
<dbReference type="EMBL" id="KI392078">
    <property type="protein sequence ID" value="ERN18803.1"/>
    <property type="molecule type" value="Genomic_DNA"/>
</dbReference>
<dbReference type="InterPro" id="IPR027949">
    <property type="entry name" value="Chloroplast_duf"/>
</dbReference>
<evidence type="ECO:0008006" key="3">
    <source>
        <dbReference type="Google" id="ProtNLM"/>
    </source>
</evidence>
<dbReference type="Proteomes" id="UP000017836">
    <property type="component" value="Unassembled WGS sequence"/>
</dbReference>
<dbReference type="PANTHER" id="PTHR33358:SF12">
    <property type="entry name" value="F-BOX PROTEIN WITH A DOMAIN PROTEIN"/>
    <property type="match status" value="1"/>
</dbReference>
<dbReference type="PANTHER" id="PTHR33358">
    <property type="entry name" value="F-BOX PROTEIN WITH A DOMAIN PROTEIN"/>
    <property type="match status" value="1"/>
</dbReference>
<evidence type="ECO:0000313" key="2">
    <source>
        <dbReference type="Proteomes" id="UP000017836"/>
    </source>
</evidence>
<protein>
    <recommendedName>
        <fullName evidence="3">F-box protein</fullName>
    </recommendedName>
</protein>
<sequence>MAQVLAINKAYPLSLLPGMLEKFPYEMKPTMWWPKRAAATPSKTEEETTDNGWSTEMAEVAGVVRERDTAEYMRLSKLVLNCNMAVAGPILMATATVGSALGGSTTVGGIVVGALACVVNSFSHGGQVWMVFDMFRNNSGFYQLLDKSLSSSLDKPLAQREHVELVETRLALKLGRSISSLRLLPLLKETSSAHVLDKFSNNPFDDDAHFKETLSVMDKKTMKPFHAQKLKQ</sequence>
<accession>U5DEH0</accession>
<evidence type="ECO:0000313" key="1">
    <source>
        <dbReference type="EMBL" id="ERN18803.1"/>
    </source>
</evidence>
<name>U5DEH0_AMBTC</name>
<dbReference type="Gramene" id="ERN18803">
    <property type="protein sequence ID" value="ERN18803"/>
    <property type="gene ID" value="AMTR_s00067p00091510"/>
</dbReference>
<dbReference type="HOGENOM" id="CLU_027757_1_1_1"/>